<sequence length="143" mass="15293">MVRAHGICLVGIWTVATTSWVAGFSFYADRIPNGGNVNCTEEMEGCTVGDICRGLGHNTCVGGSLPLNPFGADFLEAETEWTEELCQMDSDGDGFTNGQELGDPCCEWTAMSEGVLDEDFVPSHPGYAFSVPPKNVTCEDVEG</sequence>
<evidence type="ECO:0000256" key="1">
    <source>
        <dbReference type="SAM" id="Phobius"/>
    </source>
</evidence>
<proteinExistence type="predicted"/>
<protein>
    <recommendedName>
        <fullName evidence="2">Temptin Cys/Cys disulfide domain-containing protein</fullName>
    </recommendedName>
</protein>
<dbReference type="EMBL" id="HBIS01000144">
    <property type="protein sequence ID" value="CAE0606300.1"/>
    <property type="molecule type" value="Transcribed_RNA"/>
</dbReference>
<accession>A0A7S3UAK2</accession>
<evidence type="ECO:0000313" key="3">
    <source>
        <dbReference type="EMBL" id="CAE0606300.1"/>
    </source>
</evidence>
<reference evidence="3" key="1">
    <citation type="submission" date="2021-01" db="EMBL/GenBank/DDBJ databases">
        <authorList>
            <person name="Corre E."/>
            <person name="Pelletier E."/>
            <person name="Niang G."/>
            <person name="Scheremetjew M."/>
            <person name="Finn R."/>
            <person name="Kale V."/>
            <person name="Holt S."/>
            <person name="Cochrane G."/>
            <person name="Meng A."/>
            <person name="Brown T."/>
            <person name="Cohen L."/>
        </authorList>
    </citation>
    <scope>NUCLEOTIDE SEQUENCE</scope>
    <source>
        <strain evidence="3">CCMP1897</strain>
    </source>
</reference>
<keyword evidence="1" id="KW-1133">Transmembrane helix</keyword>
<dbReference type="Pfam" id="PF24784">
    <property type="entry name" value="Temptin_C"/>
    <property type="match status" value="1"/>
</dbReference>
<dbReference type="PANTHER" id="PTHR34737:SF2">
    <property type="entry name" value="EF-HAND DOMAIN-CONTAINING PROTEIN"/>
    <property type="match status" value="1"/>
</dbReference>
<keyword evidence="1" id="KW-0472">Membrane</keyword>
<gene>
    <name evidence="3" type="ORF">PSAL00342_LOCUS116</name>
</gene>
<organism evidence="3">
    <name type="scientific">Picocystis salinarum</name>
    <dbReference type="NCBI Taxonomy" id="88271"/>
    <lineage>
        <taxon>Eukaryota</taxon>
        <taxon>Viridiplantae</taxon>
        <taxon>Chlorophyta</taxon>
        <taxon>Picocystophyceae</taxon>
        <taxon>Picocystales</taxon>
        <taxon>Picocystaceae</taxon>
        <taxon>Picocystis</taxon>
    </lineage>
</organism>
<name>A0A7S3UAK2_9CHLO</name>
<feature type="domain" description="Temptin Cys/Cys disulfide" evidence="2">
    <location>
        <begin position="22"/>
        <end position="126"/>
    </location>
</feature>
<dbReference type="InterPro" id="IPR057626">
    <property type="entry name" value="S-S_Temptin"/>
</dbReference>
<feature type="transmembrane region" description="Helical" evidence="1">
    <location>
        <begin position="7"/>
        <end position="28"/>
    </location>
</feature>
<dbReference type="AlphaFoldDB" id="A0A7S3UAK2"/>
<keyword evidence="1" id="KW-0812">Transmembrane</keyword>
<evidence type="ECO:0000259" key="2">
    <source>
        <dbReference type="Pfam" id="PF24784"/>
    </source>
</evidence>
<dbReference type="PANTHER" id="PTHR34737">
    <property type="entry name" value="EF-HAND DOMAIN-CONTAINING PROTEIN"/>
    <property type="match status" value="1"/>
</dbReference>
<dbReference type="InterPro" id="IPR055313">
    <property type="entry name" value="Temptin-like"/>
</dbReference>